<feature type="region of interest" description="Disordered" evidence="1">
    <location>
        <begin position="57"/>
        <end position="77"/>
    </location>
</feature>
<dbReference type="Proteomes" id="UP001283361">
    <property type="component" value="Unassembled WGS sequence"/>
</dbReference>
<protein>
    <submittedName>
        <fullName evidence="2">Uncharacterized protein</fullName>
    </submittedName>
</protein>
<reference evidence="2" key="1">
    <citation type="journal article" date="2023" name="G3 (Bethesda)">
        <title>A reference genome for the long-term kleptoplast-retaining sea slug Elysia crispata morphotype clarki.</title>
        <authorList>
            <person name="Eastman K.E."/>
            <person name="Pendleton A.L."/>
            <person name="Shaikh M.A."/>
            <person name="Suttiyut T."/>
            <person name="Ogas R."/>
            <person name="Tomko P."/>
            <person name="Gavelis G."/>
            <person name="Widhalm J.R."/>
            <person name="Wisecaver J.H."/>
        </authorList>
    </citation>
    <scope>NUCLEOTIDE SEQUENCE</scope>
    <source>
        <strain evidence="2">ECLA1</strain>
    </source>
</reference>
<sequence length="77" mass="9096">MCETGRASRMYLYSSYWQNRARPDRQRCYQGGSLKARVYSRQLCKQIDQGWRTQWALDNGQSGPGTAIKTRQSERRF</sequence>
<gene>
    <name evidence="2" type="ORF">RRG08_024861</name>
</gene>
<name>A0AAE0YIZ5_9GAST</name>
<proteinExistence type="predicted"/>
<evidence type="ECO:0000256" key="1">
    <source>
        <dbReference type="SAM" id="MobiDB-lite"/>
    </source>
</evidence>
<keyword evidence="3" id="KW-1185">Reference proteome</keyword>
<dbReference type="AlphaFoldDB" id="A0AAE0YIZ5"/>
<comment type="caution">
    <text evidence="2">The sequence shown here is derived from an EMBL/GenBank/DDBJ whole genome shotgun (WGS) entry which is preliminary data.</text>
</comment>
<organism evidence="2 3">
    <name type="scientific">Elysia crispata</name>
    <name type="common">lettuce slug</name>
    <dbReference type="NCBI Taxonomy" id="231223"/>
    <lineage>
        <taxon>Eukaryota</taxon>
        <taxon>Metazoa</taxon>
        <taxon>Spiralia</taxon>
        <taxon>Lophotrochozoa</taxon>
        <taxon>Mollusca</taxon>
        <taxon>Gastropoda</taxon>
        <taxon>Heterobranchia</taxon>
        <taxon>Euthyneura</taxon>
        <taxon>Panpulmonata</taxon>
        <taxon>Sacoglossa</taxon>
        <taxon>Placobranchoidea</taxon>
        <taxon>Plakobranchidae</taxon>
        <taxon>Elysia</taxon>
    </lineage>
</organism>
<evidence type="ECO:0000313" key="3">
    <source>
        <dbReference type="Proteomes" id="UP001283361"/>
    </source>
</evidence>
<evidence type="ECO:0000313" key="2">
    <source>
        <dbReference type="EMBL" id="KAK3747714.1"/>
    </source>
</evidence>
<accession>A0AAE0YIZ5</accession>
<dbReference type="EMBL" id="JAWDGP010006075">
    <property type="protein sequence ID" value="KAK3747714.1"/>
    <property type="molecule type" value="Genomic_DNA"/>
</dbReference>